<reference evidence="1" key="1">
    <citation type="submission" date="2023-06" db="EMBL/GenBank/DDBJ databases">
        <title>Genome-scale phylogeny and comparative genomics of the fungal order Sordariales.</title>
        <authorList>
            <consortium name="Lawrence Berkeley National Laboratory"/>
            <person name="Hensen N."/>
            <person name="Bonometti L."/>
            <person name="Westerberg I."/>
            <person name="Brannstrom I.O."/>
            <person name="Guillou S."/>
            <person name="Cros-Aarteil S."/>
            <person name="Calhoun S."/>
            <person name="Haridas S."/>
            <person name="Kuo A."/>
            <person name="Mondo S."/>
            <person name="Pangilinan J."/>
            <person name="Riley R."/>
            <person name="Labutti K."/>
            <person name="Andreopoulos B."/>
            <person name="Lipzen A."/>
            <person name="Chen C."/>
            <person name="Yanf M."/>
            <person name="Daum C."/>
            <person name="Ng V."/>
            <person name="Clum A."/>
            <person name="Steindorff A."/>
            <person name="Ohm R."/>
            <person name="Martin F."/>
            <person name="Silar P."/>
            <person name="Natvig D."/>
            <person name="Lalanne C."/>
            <person name="Gautier V."/>
            <person name="Ament-Velasquez S.L."/>
            <person name="Kruys A."/>
            <person name="Hutchinson M.I."/>
            <person name="Powell A.J."/>
            <person name="Barry K."/>
            <person name="Miller A.N."/>
            <person name="Grigoriev I.V."/>
            <person name="Debuchy R."/>
            <person name="Gladieux P."/>
            <person name="Thoren M.H."/>
            <person name="Johannesson H."/>
        </authorList>
    </citation>
    <scope>NUCLEOTIDE SEQUENCE</scope>
    <source>
        <strain evidence="1">SMH4607-1</strain>
    </source>
</reference>
<comment type="caution">
    <text evidence="1">The sequence shown here is derived from an EMBL/GenBank/DDBJ whole genome shotgun (WGS) entry which is preliminary data.</text>
</comment>
<dbReference type="Proteomes" id="UP001172102">
    <property type="component" value="Unassembled WGS sequence"/>
</dbReference>
<accession>A0AA40A1H6</accession>
<dbReference type="AlphaFoldDB" id="A0AA40A1H6"/>
<sequence length="116" mass="12391">MLLLLLPSVLTVFTDEFTNSTAVQVTASYFFFNLAPSARLLPPVRPMRRNVSNYGKEQFRGGIHPGSLYPCPPAAAPQIWSPFPAAGDGIGLSAPILWAACVPAALLGRPSAASHW</sequence>
<dbReference type="EMBL" id="JAUKUA010000006">
    <property type="protein sequence ID" value="KAK0707519.1"/>
    <property type="molecule type" value="Genomic_DNA"/>
</dbReference>
<keyword evidence="2" id="KW-1185">Reference proteome</keyword>
<proteinExistence type="predicted"/>
<name>A0AA40A1H6_9PEZI</name>
<protein>
    <submittedName>
        <fullName evidence="1">Uncharacterized protein</fullName>
    </submittedName>
</protein>
<organism evidence="1 2">
    <name type="scientific">Lasiosphaeris hirsuta</name>
    <dbReference type="NCBI Taxonomy" id="260670"/>
    <lineage>
        <taxon>Eukaryota</taxon>
        <taxon>Fungi</taxon>
        <taxon>Dikarya</taxon>
        <taxon>Ascomycota</taxon>
        <taxon>Pezizomycotina</taxon>
        <taxon>Sordariomycetes</taxon>
        <taxon>Sordariomycetidae</taxon>
        <taxon>Sordariales</taxon>
        <taxon>Lasiosphaeriaceae</taxon>
        <taxon>Lasiosphaeris</taxon>
    </lineage>
</organism>
<evidence type="ECO:0000313" key="1">
    <source>
        <dbReference type="EMBL" id="KAK0707519.1"/>
    </source>
</evidence>
<gene>
    <name evidence="1" type="ORF">B0H67DRAFT_587785</name>
</gene>
<evidence type="ECO:0000313" key="2">
    <source>
        <dbReference type="Proteomes" id="UP001172102"/>
    </source>
</evidence>